<feature type="non-terminal residue" evidence="1">
    <location>
        <position position="1"/>
    </location>
</feature>
<name>A0ACC3CZN2_9PEZI</name>
<comment type="caution">
    <text evidence="1">The sequence shown here is derived from an EMBL/GenBank/DDBJ whole genome shotgun (WGS) entry which is preliminary data.</text>
</comment>
<sequence length="134" mass="14392">FPNQGAYATSPNATFGQSQYSAGYLPGQVSHAAYGNYNPAAQRFSGASSFQQQYQQANPYYFYTQGQNIQQGFAQQLGTQYGGYDRRMSLSPAHGQQAGFYGSSLQNSGRTAGPGVHNDGLHFGMPCSDSVHGK</sequence>
<keyword evidence="2" id="KW-1185">Reference proteome</keyword>
<organism evidence="1 2">
    <name type="scientific">Coniosporium uncinatum</name>
    <dbReference type="NCBI Taxonomy" id="93489"/>
    <lineage>
        <taxon>Eukaryota</taxon>
        <taxon>Fungi</taxon>
        <taxon>Dikarya</taxon>
        <taxon>Ascomycota</taxon>
        <taxon>Pezizomycotina</taxon>
        <taxon>Dothideomycetes</taxon>
        <taxon>Dothideomycetes incertae sedis</taxon>
        <taxon>Coniosporium</taxon>
    </lineage>
</organism>
<dbReference type="Proteomes" id="UP001186974">
    <property type="component" value="Unassembled WGS sequence"/>
</dbReference>
<evidence type="ECO:0000313" key="2">
    <source>
        <dbReference type="Proteomes" id="UP001186974"/>
    </source>
</evidence>
<evidence type="ECO:0000313" key="1">
    <source>
        <dbReference type="EMBL" id="KAK3059500.1"/>
    </source>
</evidence>
<protein>
    <submittedName>
        <fullName evidence="1">Uncharacterized protein</fullName>
    </submittedName>
</protein>
<accession>A0ACC3CZN2</accession>
<gene>
    <name evidence="1" type="ORF">LTS18_010719</name>
</gene>
<proteinExistence type="predicted"/>
<dbReference type="EMBL" id="JAWDJW010009350">
    <property type="protein sequence ID" value="KAK3059500.1"/>
    <property type="molecule type" value="Genomic_DNA"/>
</dbReference>
<reference evidence="1" key="1">
    <citation type="submission" date="2024-09" db="EMBL/GenBank/DDBJ databases">
        <title>Black Yeasts Isolated from many extreme environments.</title>
        <authorList>
            <person name="Coleine C."/>
            <person name="Stajich J.E."/>
            <person name="Selbmann L."/>
        </authorList>
    </citation>
    <scope>NUCLEOTIDE SEQUENCE</scope>
    <source>
        <strain evidence="1">CCFEE 5737</strain>
    </source>
</reference>